<accession>A0A832WJ08</accession>
<keyword evidence="1" id="KW-0472">Membrane</keyword>
<dbReference type="AlphaFoldDB" id="A0A832WJ08"/>
<dbReference type="RefSeq" id="WP_010885887.1">
    <property type="nucleotide sequence ID" value="NZ_DUJN01000002.1"/>
</dbReference>
<comment type="caution">
    <text evidence="2">The sequence shown here is derived from an EMBL/GenBank/DDBJ whole genome shotgun (WGS) entry which is preliminary data.</text>
</comment>
<dbReference type="EMBL" id="DUJN01000002">
    <property type="protein sequence ID" value="HII60787.1"/>
    <property type="molecule type" value="Genomic_DNA"/>
</dbReference>
<protein>
    <submittedName>
        <fullName evidence="2">Uncharacterized protein</fullName>
    </submittedName>
</protein>
<keyword evidence="1" id="KW-0812">Transmembrane</keyword>
<proteinExistence type="predicted"/>
<evidence type="ECO:0000256" key="1">
    <source>
        <dbReference type="SAM" id="Phobius"/>
    </source>
</evidence>
<dbReference type="GeneID" id="1442669"/>
<organism evidence="2 3">
    <name type="scientific">Pyrococcus horikoshii</name>
    <dbReference type="NCBI Taxonomy" id="53953"/>
    <lineage>
        <taxon>Archaea</taxon>
        <taxon>Methanobacteriati</taxon>
        <taxon>Methanobacteriota</taxon>
        <taxon>Thermococci</taxon>
        <taxon>Thermococcales</taxon>
        <taxon>Thermococcaceae</taxon>
        <taxon>Pyrococcus</taxon>
    </lineage>
</organism>
<dbReference type="Proteomes" id="UP000617544">
    <property type="component" value="Unassembled WGS sequence"/>
</dbReference>
<reference evidence="2" key="1">
    <citation type="journal article" date="2020" name="bioRxiv">
        <title>A rank-normalized archaeal taxonomy based on genome phylogeny resolves widespread incomplete and uneven classifications.</title>
        <authorList>
            <person name="Rinke C."/>
            <person name="Chuvochina M."/>
            <person name="Mussig A.J."/>
            <person name="Chaumeil P.-A."/>
            <person name="Waite D.W."/>
            <person name="Whitman W.B."/>
            <person name="Parks D.H."/>
            <person name="Hugenholtz P."/>
        </authorList>
    </citation>
    <scope>NUCLEOTIDE SEQUENCE</scope>
    <source>
        <strain evidence="2">UBA8834</strain>
    </source>
</reference>
<keyword evidence="1" id="KW-1133">Transmembrane helix</keyword>
<feature type="transmembrane region" description="Helical" evidence="1">
    <location>
        <begin position="52"/>
        <end position="69"/>
    </location>
</feature>
<sequence>MNSRDILFLLTIIFVFISGYFGFRNMKKEAALIAGLAGGFALAFALYDKIPIILSFLIGFLATTLFEWSRNR</sequence>
<name>A0A832WJ08_PYRHR</name>
<gene>
    <name evidence="2" type="ORF">HA331_03345</name>
</gene>
<feature type="transmembrane region" description="Helical" evidence="1">
    <location>
        <begin position="30"/>
        <end position="46"/>
    </location>
</feature>
<evidence type="ECO:0000313" key="3">
    <source>
        <dbReference type="Proteomes" id="UP000617544"/>
    </source>
</evidence>
<evidence type="ECO:0000313" key="2">
    <source>
        <dbReference type="EMBL" id="HII60787.1"/>
    </source>
</evidence>
<feature type="transmembrane region" description="Helical" evidence="1">
    <location>
        <begin position="6"/>
        <end position="23"/>
    </location>
</feature>